<evidence type="ECO:0000256" key="1">
    <source>
        <dbReference type="SAM" id="MobiDB-lite"/>
    </source>
</evidence>
<evidence type="ECO:0000313" key="2">
    <source>
        <dbReference type="EMBL" id="KAE8416011.1"/>
    </source>
</evidence>
<proteinExistence type="predicted"/>
<gene>
    <name evidence="2" type="ORF">BDV36DRAFT_297525</name>
</gene>
<accession>A0ABQ6WKD9</accession>
<organism evidence="2 3">
    <name type="scientific">Aspergillus pseudocaelatus</name>
    <dbReference type="NCBI Taxonomy" id="1825620"/>
    <lineage>
        <taxon>Eukaryota</taxon>
        <taxon>Fungi</taxon>
        <taxon>Dikarya</taxon>
        <taxon>Ascomycota</taxon>
        <taxon>Pezizomycotina</taxon>
        <taxon>Eurotiomycetes</taxon>
        <taxon>Eurotiomycetidae</taxon>
        <taxon>Eurotiales</taxon>
        <taxon>Aspergillaceae</taxon>
        <taxon>Aspergillus</taxon>
        <taxon>Aspergillus subgen. Circumdati</taxon>
    </lineage>
</organism>
<dbReference type="Proteomes" id="UP000325395">
    <property type="component" value="Unassembled WGS sequence"/>
</dbReference>
<keyword evidence="3" id="KW-1185">Reference proteome</keyword>
<name>A0ABQ6WKD9_9EURO</name>
<feature type="region of interest" description="Disordered" evidence="1">
    <location>
        <begin position="29"/>
        <end position="64"/>
    </location>
</feature>
<feature type="compositionally biased region" description="Polar residues" evidence="1">
    <location>
        <begin position="37"/>
        <end position="48"/>
    </location>
</feature>
<evidence type="ECO:0008006" key="4">
    <source>
        <dbReference type="Google" id="ProtNLM"/>
    </source>
</evidence>
<sequence>MGPLGVPQPPETSCERCRNLNLECIIERNTLGRPAAKSSQRKPPQNKRSAPLEKSEEKEDEVTTALSDLEIKEYLFSEATTGEEHIPSQGGGNPHPPQQPGKRAIFRSMTESNAFMSSVLGKDAAFGCEITHATSRWSQPLSDLISNDMAILLDS</sequence>
<dbReference type="EMBL" id="ML735758">
    <property type="protein sequence ID" value="KAE8416011.1"/>
    <property type="molecule type" value="Genomic_DNA"/>
</dbReference>
<feature type="region of interest" description="Disordered" evidence="1">
    <location>
        <begin position="77"/>
        <end position="102"/>
    </location>
</feature>
<reference evidence="2 3" key="1">
    <citation type="submission" date="2019-04" db="EMBL/GenBank/DDBJ databases">
        <authorList>
            <consortium name="DOE Joint Genome Institute"/>
            <person name="Mondo S."/>
            <person name="Kjaerbolling I."/>
            <person name="Vesth T."/>
            <person name="Frisvad J.C."/>
            <person name="Nybo J.L."/>
            <person name="Theobald S."/>
            <person name="Kildgaard S."/>
            <person name="Isbrandt T."/>
            <person name="Kuo A."/>
            <person name="Sato A."/>
            <person name="Lyhne E.K."/>
            <person name="Kogle M.E."/>
            <person name="Wiebenga A."/>
            <person name="Kun R.S."/>
            <person name="Lubbers R.J."/>
            <person name="Makela M.R."/>
            <person name="Barry K."/>
            <person name="Chovatia M."/>
            <person name="Clum A."/>
            <person name="Daum C."/>
            <person name="Haridas S."/>
            <person name="He G."/>
            <person name="LaButti K."/>
            <person name="Lipzen A."/>
            <person name="Riley R."/>
            <person name="Salamov A."/>
            <person name="Simmons B.A."/>
            <person name="Magnuson J.K."/>
            <person name="Henrissat B."/>
            <person name="Mortensen U.H."/>
            <person name="Larsen T.O."/>
            <person name="Devries R.P."/>
            <person name="Grigoriev I.V."/>
            <person name="Machida M."/>
            <person name="Baker S.E."/>
            <person name="Andersen M.R."/>
            <person name="Cantor M.N."/>
            <person name="Hua S.X."/>
        </authorList>
    </citation>
    <scope>NUCLEOTIDE SEQUENCE [LARGE SCALE GENOMIC DNA]</scope>
    <source>
        <strain evidence="2 3">CBS 117616</strain>
    </source>
</reference>
<protein>
    <recommendedName>
        <fullName evidence="4">Zn(2)-C6 fungal-type domain-containing protein</fullName>
    </recommendedName>
</protein>
<evidence type="ECO:0000313" key="3">
    <source>
        <dbReference type="Proteomes" id="UP000325395"/>
    </source>
</evidence>